<gene>
    <name evidence="1" type="ORF">MSBR3_1092</name>
</gene>
<dbReference type="AlphaFoldDB" id="A0A0E3WXM1"/>
<name>A0A0E3WXM1_METBA</name>
<accession>A0A0E3WXM1</accession>
<evidence type="ECO:0000313" key="2">
    <source>
        <dbReference type="Proteomes" id="UP000033066"/>
    </source>
</evidence>
<dbReference type="Proteomes" id="UP000033066">
    <property type="component" value="Chromosome"/>
</dbReference>
<protein>
    <submittedName>
        <fullName evidence="1">Uncharacterized protein</fullName>
    </submittedName>
</protein>
<proteinExistence type="predicted"/>
<dbReference type="HOGENOM" id="CLU_166560_0_0_2"/>
<sequence>MGEAIEYVKIPRKIFEPISDMVKVGLYKDEQEALKQLVHDQAEQKIDYYGKKVAEMEKKYDMDFFTFEKRIQSRVGEEDFEEWDDFIIWESYVTASRYWEKFL</sequence>
<keyword evidence="2" id="KW-1185">Reference proteome</keyword>
<dbReference type="EMBL" id="CP009517">
    <property type="protein sequence ID" value="AKB81670.1"/>
    <property type="molecule type" value="Genomic_DNA"/>
</dbReference>
<dbReference type="OrthoDB" id="131084at2157"/>
<evidence type="ECO:0000313" key="1">
    <source>
        <dbReference type="EMBL" id="AKB81670.1"/>
    </source>
</evidence>
<dbReference type="PATRIC" id="fig|1434107.4.peg.1436"/>
<reference evidence="1" key="1">
    <citation type="submission" date="2014-07" db="EMBL/GenBank/DDBJ databases">
        <title>Methanogenic archaea and the global carbon cycle.</title>
        <authorList>
            <person name="Henriksen J.R."/>
            <person name="Luke J."/>
            <person name="Reinhart S."/>
            <person name="Benedict M.N."/>
            <person name="Youngblut N.D."/>
            <person name="Metcalf M.E."/>
            <person name="Whitaker R.J."/>
            <person name="Metcalf W.W."/>
        </authorList>
    </citation>
    <scope>NUCLEOTIDE SEQUENCE [LARGE SCALE GENOMIC DNA]</scope>
    <source>
        <strain evidence="1">3</strain>
    </source>
</reference>
<organism evidence="1 2">
    <name type="scientific">Methanosarcina barkeri 3</name>
    <dbReference type="NCBI Taxonomy" id="1434107"/>
    <lineage>
        <taxon>Archaea</taxon>
        <taxon>Methanobacteriati</taxon>
        <taxon>Methanobacteriota</taxon>
        <taxon>Stenosarchaea group</taxon>
        <taxon>Methanomicrobia</taxon>
        <taxon>Methanosarcinales</taxon>
        <taxon>Methanosarcinaceae</taxon>
        <taxon>Methanosarcina</taxon>
    </lineage>
</organism>
<dbReference type="KEGG" id="mbak:MSBR3_1092"/>